<dbReference type="GO" id="GO:0016972">
    <property type="term" value="F:thiol oxidase activity"/>
    <property type="evidence" value="ECO:0007669"/>
    <property type="project" value="InterPro"/>
</dbReference>
<evidence type="ECO:0000313" key="1">
    <source>
        <dbReference type="EMBL" id="AMB48683.1"/>
    </source>
</evidence>
<dbReference type="SUPFAM" id="SSF69000">
    <property type="entry name" value="FAD-dependent thiol oxidase"/>
    <property type="match status" value="1"/>
</dbReference>
<evidence type="ECO:0000313" key="2">
    <source>
        <dbReference type="Proteomes" id="UP000282469"/>
    </source>
</evidence>
<protein>
    <submittedName>
        <fullName evidence="1">FAD dependent sulfydryl oxidase-like protein</fullName>
    </submittedName>
</protein>
<gene>
    <name evidence="1" type="ORF">GpSGHVEth079</name>
</gene>
<proteinExistence type="predicted"/>
<organismHost>
    <name type="scientific">Glossina</name>
    <name type="common">tsetse flies</name>
    <dbReference type="NCBI Taxonomy" id="7393"/>
</organismHost>
<accession>A0A0Y0LT21</accession>
<dbReference type="Proteomes" id="UP000282469">
    <property type="component" value="Segment"/>
</dbReference>
<reference evidence="1 2" key="1">
    <citation type="journal article" date="2016" name="J. Gen. Virol.">
        <title>Comprehensive annotation of Glossina pallidipes salivary gland hypertrophy virus from Ethiopian tsetse flies: a proteogenomics approach.</title>
        <authorList>
            <person name="Abd-Alla A.M."/>
            <person name="Kariithi H.M."/>
            <person name="Cousserans F."/>
            <person name="Parker N.J."/>
            <person name="Ince I.A."/>
            <person name="Scully E.D."/>
            <person name="Boeren S."/>
            <person name="Geib S.M."/>
            <person name="Mekonnen S."/>
            <person name="Vlak J.M."/>
            <person name="Parker A.G."/>
            <person name="Vreysen M.J."/>
            <person name="Bergoin M."/>
        </authorList>
    </citation>
    <scope>NUCLEOTIDE SEQUENCE [LARGE SCALE GENOMIC DNA]</scope>
    <source>
        <strain evidence="1 2">Ethiopian</strain>
    </source>
</reference>
<dbReference type="EMBL" id="KU050077">
    <property type="protein sequence ID" value="AMB48683.1"/>
    <property type="molecule type" value="Genomic_DNA"/>
</dbReference>
<dbReference type="InterPro" id="IPR036774">
    <property type="entry name" value="ERV/ALR_sulphydryl_oxid_sf"/>
</dbReference>
<sequence length="269" mass="31786">MKTLYQHLSGDLTPEENFTLSSLMCIANTLRNEHAGSTVLSIFKITINVLTPMPITTSKEFDEIFLKEFNNPQIITDLRVIYNNYKKQFNVDRGYHIIFALLIIKQIINIFKKIDNITNSNDGKYLKIFYNFNFNKHLNNILYMRKENLDYVDLIENSSWQDTDASFIWLWIHITTIFTDLNAGFKEKIAYITFISRIVTCSVCKNHYMSYISNMVKLLKDYTLADIFLILHSAIASNNTNFIINEKNFIDLNYKYYYIDMFNKLNHMK</sequence>
<organism evidence="1 2">
    <name type="scientific">Glossina hytrovirus (isolate Glossina pallidipes/Ethiopia/Seibersdorf/-)</name>
    <name type="common">GHV</name>
    <dbReference type="NCBI Taxonomy" id="379529"/>
    <lineage>
        <taxon>Viruses</taxon>
        <taxon>Viruses incertae sedis</taxon>
        <taxon>Naldaviricetes</taxon>
        <taxon>Lefavirales</taxon>
        <taxon>Hytrosaviridae</taxon>
        <taxon>Glossinavirus</taxon>
        <taxon>Glossinavirus glopallidipedis</taxon>
    </lineage>
</organism>
<name>A0A0Y0LT21_GHVS</name>